<organism evidence="3">
    <name type="scientific">marine sediment metagenome</name>
    <dbReference type="NCBI Taxonomy" id="412755"/>
    <lineage>
        <taxon>unclassified sequences</taxon>
        <taxon>metagenomes</taxon>
        <taxon>ecological metagenomes</taxon>
    </lineage>
</organism>
<evidence type="ECO:0000256" key="1">
    <source>
        <dbReference type="ARBA" id="ARBA00022612"/>
    </source>
</evidence>
<evidence type="ECO:0000313" key="3">
    <source>
        <dbReference type="EMBL" id="KKM60331.1"/>
    </source>
</evidence>
<dbReference type="Pfam" id="PF03237">
    <property type="entry name" value="Terminase_6N"/>
    <property type="match status" value="1"/>
</dbReference>
<evidence type="ECO:0000259" key="2">
    <source>
        <dbReference type="Pfam" id="PF17289"/>
    </source>
</evidence>
<name>A0A0F9JDG1_9ZZZZ</name>
<feature type="domain" description="Terminase large subunit gp17-like C-terminal" evidence="2">
    <location>
        <begin position="281"/>
        <end position="435"/>
    </location>
</feature>
<dbReference type="InterPro" id="IPR035421">
    <property type="entry name" value="Terminase_6C"/>
</dbReference>
<accession>A0A0F9JDG1</accession>
<proteinExistence type="predicted"/>
<sequence>MTSLAERLRARSPATINKLLGELTDLEAAALETDWDFWARPNQLPPEGDWTTWLLLGGRGSGKTRAGAECVRRWVKDYALVNLIGPTAEDARDVLIEGESGLLNICPNSERPTYLPSRRRLEWPNGAVSLIFTAEEPDRLRGKQHMKLWADEVCAWSPKKPKMGLMMESEAWDQAELGLRLGNNPQAVVTTTPKPVKMLLNLMEHPNTITTKATTYENQGNLSPKFIDQIIRRFEGTRQGRQELLGEVLRDVPGALWRLDWFDSLRVTADQVPELRRVVVAIDPAVTSSESSDLTGIAVVGKGVAREMATLEDRDGHGYVLADRSLKASPHGWASAAVAAYEEFHADLIVAEANNGGDLVEFTLRTVAPHIPFKKLHASRGKVVRAEPIAALYEQGKVHHVGAFPELEDELCTFVPGGSFSDSPDRADAVVWALTELFLAAQTEAWAVAV</sequence>
<dbReference type="Pfam" id="PF17289">
    <property type="entry name" value="Terminase_6C"/>
    <property type="match status" value="1"/>
</dbReference>
<dbReference type="InterPro" id="IPR027417">
    <property type="entry name" value="P-loop_NTPase"/>
</dbReference>
<keyword evidence="1" id="KW-1188">Viral release from host cell</keyword>
<dbReference type="Gene3D" id="3.40.50.300">
    <property type="entry name" value="P-loop containing nucleotide triphosphate hydrolases"/>
    <property type="match status" value="1"/>
</dbReference>
<protein>
    <recommendedName>
        <fullName evidence="2">Terminase large subunit gp17-like C-terminal domain-containing protein</fullName>
    </recommendedName>
</protein>
<dbReference type="Gene3D" id="3.30.420.240">
    <property type="match status" value="1"/>
</dbReference>
<reference evidence="3" key="1">
    <citation type="journal article" date="2015" name="Nature">
        <title>Complex archaea that bridge the gap between prokaryotes and eukaryotes.</title>
        <authorList>
            <person name="Spang A."/>
            <person name="Saw J.H."/>
            <person name="Jorgensen S.L."/>
            <person name="Zaremba-Niedzwiedzka K."/>
            <person name="Martijn J."/>
            <person name="Lind A.E."/>
            <person name="van Eijk R."/>
            <person name="Schleper C."/>
            <person name="Guy L."/>
            <person name="Ettema T.J."/>
        </authorList>
    </citation>
    <scope>NUCLEOTIDE SEQUENCE</scope>
</reference>
<comment type="caution">
    <text evidence="3">The sequence shown here is derived from an EMBL/GenBank/DDBJ whole genome shotgun (WGS) entry which is preliminary data.</text>
</comment>
<dbReference type="EMBL" id="LAZR01011697">
    <property type="protein sequence ID" value="KKM60331.1"/>
    <property type="molecule type" value="Genomic_DNA"/>
</dbReference>
<gene>
    <name evidence="3" type="ORF">LCGC14_1542900</name>
</gene>
<dbReference type="AlphaFoldDB" id="A0A0F9JDG1"/>